<dbReference type="InterPro" id="IPR006656">
    <property type="entry name" value="Mopterin_OxRdtase"/>
</dbReference>
<dbReference type="GO" id="GO:0030151">
    <property type="term" value="F:molybdenum ion binding"/>
    <property type="evidence" value="ECO:0007669"/>
    <property type="project" value="TreeGrafter"/>
</dbReference>
<dbReference type="PANTHER" id="PTHR43742">
    <property type="entry name" value="TRIMETHYLAMINE-N-OXIDE REDUCTASE"/>
    <property type="match status" value="1"/>
</dbReference>
<evidence type="ECO:0000256" key="4">
    <source>
        <dbReference type="ARBA" id="ARBA00023004"/>
    </source>
</evidence>
<dbReference type="SUPFAM" id="SSF53706">
    <property type="entry name" value="Formate dehydrogenase/DMSO reductase, domains 1-3"/>
    <property type="match status" value="1"/>
</dbReference>
<dbReference type="InterPro" id="IPR009010">
    <property type="entry name" value="Asp_de-COase-like_dom_sf"/>
</dbReference>
<keyword evidence="2" id="KW-0500">Molybdenum</keyword>
<protein>
    <submittedName>
        <fullName evidence="7">Molybdopterin oxidoreductase, chain A</fullName>
    </submittedName>
</protein>
<dbReference type="GO" id="GO:0009061">
    <property type="term" value="P:anaerobic respiration"/>
    <property type="evidence" value="ECO:0007669"/>
    <property type="project" value="TreeGrafter"/>
</dbReference>
<organism evidence="7 8">
    <name type="scientific">Sulfurospirillum multivorans (strain DM 12446 / JCM 15788 / NBRC 109480)</name>
    <dbReference type="NCBI Taxonomy" id="1150621"/>
    <lineage>
        <taxon>Bacteria</taxon>
        <taxon>Pseudomonadati</taxon>
        <taxon>Campylobacterota</taxon>
        <taxon>Epsilonproteobacteria</taxon>
        <taxon>Campylobacterales</taxon>
        <taxon>Sulfurospirillaceae</taxon>
        <taxon>Sulfurospirillum</taxon>
    </lineage>
</organism>
<keyword evidence="5" id="KW-0411">Iron-sulfur</keyword>
<evidence type="ECO:0000256" key="3">
    <source>
        <dbReference type="ARBA" id="ARBA00022723"/>
    </source>
</evidence>
<dbReference type="InterPro" id="IPR050612">
    <property type="entry name" value="Prok_Mopterin_Oxidored"/>
</dbReference>
<evidence type="ECO:0000256" key="1">
    <source>
        <dbReference type="ARBA" id="ARBA00010312"/>
    </source>
</evidence>
<dbReference type="SUPFAM" id="SSF50692">
    <property type="entry name" value="ADC-like"/>
    <property type="match status" value="1"/>
</dbReference>
<dbReference type="Gene3D" id="2.20.25.90">
    <property type="entry name" value="ADC-like domains"/>
    <property type="match status" value="1"/>
</dbReference>
<sequence length="881" mass="98140">MSYVDSIGVNEKKFNRRDFLKAAALTAASTSVATSDNTLINKLSTKEVSKDIDEGQWITAACWHNCGGRCVNKALVKEGIVIRQKTDDTHSDSIDFPQQRGCLRGRSQRKQVFGADRLKYPMKRKHWKPGGGDKNLRGQDEWERISWDEAFNYISDELKKTKKESGNNSILISAGWNSAITDISRTLGLFGGYTECWNTNSFGSWSLTPATVGFMQLGVWDQTVNDRFDLRNCDTIVMISMNPAWSAMGSSTLNYLQAKKAGAQFIAIDPMYNETHNLLEAKWLPTRPSTDTALLLGVAHSLLVMDDPIHQPLIDWDFLSKCTIGFDADHMPDNMKKEDNFKDYVLGTYDKQPKNAKWASDICGVNENEIKQLALTIGKNNKVAILCGMASARTRNSDNLPQLIMTIGAMTGHMGKSGHMTGSTMHCTSGNGGPALVKAGSKGLPAILNPIDDTINANELWNAILDGKYTFTGQGSFASPTQYSKGELRNINIKVIYHAASALLQTNDGMARGIEAHKKVDLVVAHGQFLTTNAKYADIVLPIITPWEQFGGFLGGNLIHSGNREMIIHYSQVTNPLYEAKSEQWIAKELAKKLGISEKDVYPFDEKQQYFNELTTIQVVNDDGKTYSPLVTITEEDIKELGVIGKTQKGKISYKKFKENGVYQVERFQGDNFGYIAYEKFRKNPDAYPLTTQTGKLEICSPTLAQKVNRMGFSTIKAIPTYINVKDGYVDTFENWQKKKKGKYPFQLITPHYLRRSHSVFDNIKWLQEAWKNPIFINAYDAKIKNLQDGDTVLVENEYGKVLRNALVTECLMPGVVALPHGAWSDVDPKTGIDKGGADNTLSGQFATGQGVSGYNSCIVNISKFNDQLINDVKKPQRIVL</sequence>
<dbReference type="GO" id="GO:0051536">
    <property type="term" value="F:iron-sulfur cluster binding"/>
    <property type="evidence" value="ECO:0007669"/>
    <property type="project" value="UniProtKB-KW"/>
</dbReference>
<dbReference type="GO" id="GO:0030288">
    <property type="term" value="C:outer membrane-bounded periplasmic space"/>
    <property type="evidence" value="ECO:0007669"/>
    <property type="project" value="TreeGrafter"/>
</dbReference>
<dbReference type="InterPro" id="IPR006963">
    <property type="entry name" value="Mopterin_OxRdtase_4Fe-4S_dom"/>
</dbReference>
<evidence type="ECO:0000256" key="2">
    <source>
        <dbReference type="ARBA" id="ARBA00022505"/>
    </source>
</evidence>
<dbReference type="Gene3D" id="2.40.40.20">
    <property type="match status" value="1"/>
</dbReference>
<accession>A0AA86AIZ4</accession>
<name>A0AA86AIZ4_SULMK</name>
<proteinExistence type="inferred from homology"/>
<keyword evidence="3" id="KW-0479">Metal-binding</keyword>
<dbReference type="Pfam" id="PF00384">
    <property type="entry name" value="Molybdopterin"/>
    <property type="match status" value="1"/>
</dbReference>
<dbReference type="InterPro" id="IPR006657">
    <property type="entry name" value="MoPterin_dinucl-bd_dom"/>
</dbReference>
<comment type="similarity">
    <text evidence="1">Belongs to the prokaryotic molybdopterin-containing oxidoreductase family.</text>
</comment>
<dbReference type="GO" id="GO:0016491">
    <property type="term" value="F:oxidoreductase activity"/>
    <property type="evidence" value="ECO:0007669"/>
    <property type="project" value="InterPro"/>
</dbReference>
<evidence type="ECO:0000256" key="5">
    <source>
        <dbReference type="ARBA" id="ARBA00023014"/>
    </source>
</evidence>
<dbReference type="PROSITE" id="PS51669">
    <property type="entry name" value="4FE4S_MOW_BIS_MGD"/>
    <property type="match status" value="1"/>
</dbReference>
<evidence type="ECO:0000259" key="6">
    <source>
        <dbReference type="PROSITE" id="PS51669"/>
    </source>
</evidence>
<dbReference type="KEGG" id="smul:SMUL_0274"/>
<dbReference type="GO" id="GO:0009055">
    <property type="term" value="F:electron transfer activity"/>
    <property type="evidence" value="ECO:0007669"/>
    <property type="project" value="TreeGrafter"/>
</dbReference>
<dbReference type="Proteomes" id="UP000019322">
    <property type="component" value="Chromosome"/>
</dbReference>
<dbReference type="EMBL" id="CP007201">
    <property type="protein sequence ID" value="AHJ11556.1"/>
    <property type="molecule type" value="Genomic_DNA"/>
</dbReference>
<dbReference type="Pfam" id="PF01568">
    <property type="entry name" value="Molydop_binding"/>
    <property type="match status" value="1"/>
</dbReference>
<dbReference type="AlphaFoldDB" id="A0AA86AIZ4"/>
<dbReference type="InterPro" id="IPR019546">
    <property type="entry name" value="TAT_signal_bac_arc"/>
</dbReference>
<feature type="domain" description="4Fe-4S Mo/W bis-MGD-type" evidence="6">
    <location>
        <begin position="55"/>
        <end position="116"/>
    </location>
</feature>
<dbReference type="Gene3D" id="3.40.228.10">
    <property type="entry name" value="Dimethylsulfoxide Reductase, domain 2"/>
    <property type="match status" value="1"/>
</dbReference>
<reference evidence="7 8" key="1">
    <citation type="journal article" date="2014" name="Environ. Microbiol.">
        <title>Insights into organohalide respiration and the versatile catabolism of Sulfurospirillum multivorans gained from comparative genomics and physiological studies.</title>
        <authorList>
            <person name="Goris T."/>
            <person name="Schubert T."/>
            <person name="Gadkari J."/>
            <person name="Wubet T."/>
            <person name="Tarkka M."/>
            <person name="Buscot F."/>
            <person name="Adrian L."/>
            <person name="Diekert G."/>
        </authorList>
    </citation>
    <scope>NUCLEOTIDE SEQUENCE [LARGE SCALE GENOMIC DNA]</scope>
    <source>
        <strain evidence="8">DM 12446 / JCM 15788 / NBRC 109480</strain>
    </source>
</reference>
<keyword evidence="4" id="KW-0408">Iron</keyword>
<dbReference type="GO" id="GO:0043546">
    <property type="term" value="F:molybdopterin cofactor binding"/>
    <property type="evidence" value="ECO:0007669"/>
    <property type="project" value="InterPro"/>
</dbReference>
<evidence type="ECO:0000313" key="8">
    <source>
        <dbReference type="Proteomes" id="UP000019322"/>
    </source>
</evidence>
<gene>
    <name evidence="7" type="ORF">SMUL_0274</name>
</gene>
<evidence type="ECO:0000313" key="7">
    <source>
        <dbReference type="EMBL" id="AHJ11556.1"/>
    </source>
</evidence>
<dbReference type="PANTHER" id="PTHR43742:SF3">
    <property type="entry name" value="DIMETHYL SULFOXIDE REDUCTASE DMSA"/>
    <property type="match status" value="1"/>
</dbReference>
<dbReference type="Gene3D" id="3.40.50.740">
    <property type="match status" value="2"/>
</dbReference>
<dbReference type="NCBIfam" id="TIGR01409">
    <property type="entry name" value="TAT_signal_seq"/>
    <property type="match status" value="1"/>
</dbReference>
<dbReference type="RefSeq" id="WP_025343473.1">
    <property type="nucleotide sequence ID" value="NZ_CP007201.1"/>
</dbReference>